<dbReference type="EMBL" id="FN649740">
    <property type="protein sequence ID" value="CBN76983.1"/>
    <property type="molecule type" value="Genomic_DNA"/>
</dbReference>
<evidence type="ECO:0000313" key="2">
    <source>
        <dbReference type="EMBL" id="CBN76983.1"/>
    </source>
</evidence>
<dbReference type="InterPro" id="IPR036339">
    <property type="entry name" value="PUB-like_dom_sf"/>
</dbReference>
<dbReference type="Pfam" id="PF09409">
    <property type="entry name" value="PUB"/>
    <property type="match status" value="1"/>
</dbReference>
<reference evidence="2 3" key="1">
    <citation type="journal article" date="2010" name="Nature">
        <title>The Ectocarpus genome and the independent evolution of multicellularity in brown algae.</title>
        <authorList>
            <person name="Cock J.M."/>
            <person name="Sterck L."/>
            <person name="Rouze P."/>
            <person name="Scornet D."/>
            <person name="Allen A.E."/>
            <person name="Amoutzias G."/>
            <person name="Anthouard V."/>
            <person name="Artiguenave F."/>
            <person name="Aury J.M."/>
            <person name="Badger J.H."/>
            <person name="Beszteri B."/>
            <person name="Billiau K."/>
            <person name="Bonnet E."/>
            <person name="Bothwell J.H."/>
            <person name="Bowler C."/>
            <person name="Boyen C."/>
            <person name="Brownlee C."/>
            <person name="Carrano C.J."/>
            <person name="Charrier B."/>
            <person name="Cho G.Y."/>
            <person name="Coelho S.M."/>
            <person name="Collen J."/>
            <person name="Corre E."/>
            <person name="Da Silva C."/>
            <person name="Delage L."/>
            <person name="Delaroque N."/>
            <person name="Dittami S.M."/>
            <person name="Doulbeau S."/>
            <person name="Elias M."/>
            <person name="Farnham G."/>
            <person name="Gachon C.M."/>
            <person name="Gschloessl B."/>
            <person name="Heesch S."/>
            <person name="Jabbari K."/>
            <person name="Jubin C."/>
            <person name="Kawai H."/>
            <person name="Kimura K."/>
            <person name="Kloareg B."/>
            <person name="Kupper F.C."/>
            <person name="Lang D."/>
            <person name="Le Bail A."/>
            <person name="Leblanc C."/>
            <person name="Lerouge P."/>
            <person name="Lohr M."/>
            <person name="Lopez P.J."/>
            <person name="Martens C."/>
            <person name="Maumus F."/>
            <person name="Michel G."/>
            <person name="Miranda-Saavedra D."/>
            <person name="Morales J."/>
            <person name="Moreau H."/>
            <person name="Motomura T."/>
            <person name="Nagasato C."/>
            <person name="Napoli C.A."/>
            <person name="Nelson D.R."/>
            <person name="Nyvall-Collen P."/>
            <person name="Peters A.F."/>
            <person name="Pommier C."/>
            <person name="Potin P."/>
            <person name="Poulain J."/>
            <person name="Quesneville H."/>
            <person name="Read B."/>
            <person name="Rensing S.A."/>
            <person name="Ritter A."/>
            <person name="Rousvoal S."/>
            <person name="Samanta M."/>
            <person name="Samson G."/>
            <person name="Schroeder D.C."/>
            <person name="Segurens B."/>
            <person name="Strittmatter M."/>
            <person name="Tonon T."/>
            <person name="Tregear J.W."/>
            <person name="Valentin K."/>
            <person name="von Dassow P."/>
            <person name="Yamagishi T."/>
            <person name="Van de Peer Y."/>
            <person name="Wincker P."/>
        </authorList>
    </citation>
    <scope>NUCLEOTIDE SEQUENCE [LARGE SCALE GENOMIC DNA]</scope>
    <source>
        <strain evidence="3">Ec32 / CCAP1310/4</strain>
    </source>
</reference>
<dbReference type="Gene3D" id="1.20.58.2190">
    <property type="match status" value="1"/>
</dbReference>
<dbReference type="OrthoDB" id="413400at2759"/>
<organism evidence="2 3">
    <name type="scientific">Ectocarpus siliculosus</name>
    <name type="common">Brown alga</name>
    <name type="synonym">Conferva siliculosa</name>
    <dbReference type="NCBI Taxonomy" id="2880"/>
    <lineage>
        <taxon>Eukaryota</taxon>
        <taxon>Sar</taxon>
        <taxon>Stramenopiles</taxon>
        <taxon>Ochrophyta</taxon>
        <taxon>PX clade</taxon>
        <taxon>Phaeophyceae</taxon>
        <taxon>Ectocarpales</taxon>
        <taxon>Ectocarpaceae</taxon>
        <taxon>Ectocarpus</taxon>
    </lineage>
</organism>
<dbReference type="CDD" id="cd09212">
    <property type="entry name" value="PUB"/>
    <property type="match status" value="1"/>
</dbReference>
<proteinExistence type="predicted"/>
<dbReference type="Proteomes" id="UP000002630">
    <property type="component" value="Linkage Group LG15"/>
</dbReference>
<dbReference type="EMBL" id="FN648420">
    <property type="protein sequence ID" value="CBN76983.1"/>
    <property type="molecule type" value="Genomic_DNA"/>
</dbReference>
<accession>D8LJ99</accession>
<gene>
    <name evidence="2" type="ORF">Esi_0024_0155</name>
</gene>
<keyword evidence="3" id="KW-1185">Reference proteome</keyword>
<dbReference type="SUPFAM" id="SSF143503">
    <property type="entry name" value="PUG domain-like"/>
    <property type="match status" value="1"/>
</dbReference>
<feature type="domain" description="PUB" evidence="1">
    <location>
        <begin position="51"/>
        <end position="97"/>
    </location>
</feature>
<protein>
    <recommendedName>
        <fullName evidence="1">PUB domain-containing protein</fullName>
    </recommendedName>
</protein>
<dbReference type="AlphaFoldDB" id="D8LJ99"/>
<dbReference type="InterPro" id="IPR018997">
    <property type="entry name" value="PUB_domain"/>
</dbReference>
<name>D8LJ99_ECTSI</name>
<dbReference type="InParanoid" id="D8LJ99"/>
<evidence type="ECO:0000313" key="3">
    <source>
        <dbReference type="Proteomes" id="UP000002630"/>
    </source>
</evidence>
<sequence length="125" mass="13813">MRNRVTTAAEYDDLKEQEEGSLVAVEADLAEVQRCVALSRRQGEDSTVGVKYLRNVLNHPDDVKYRTLKISNKKFYTEVWLNSGMRGLFLALGFRKRSGGIVGLDPLAPNTLDCVAVALQGLEAA</sequence>
<evidence type="ECO:0000259" key="1">
    <source>
        <dbReference type="Pfam" id="PF09409"/>
    </source>
</evidence>